<evidence type="ECO:0000256" key="4">
    <source>
        <dbReference type="ARBA" id="ARBA00022832"/>
    </source>
</evidence>
<comment type="catalytic activity">
    <reaction evidence="13">
        <text>a (3S)-3-hydroxyacyl-CoA + NAD(+) = a 3-oxoacyl-CoA + NADH + H(+)</text>
        <dbReference type="Rhea" id="RHEA:22432"/>
        <dbReference type="ChEBI" id="CHEBI:15378"/>
        <dbReference type="ChEBI" id="CHEBI:57318"/>
        <dbReference type="ChEBI" id="CHEBI:57540"/>
        <dbReference type="ChEBI" id="CHEBI:57945"/>
        <dbReference type="ChEBI" id="CHEBI:90726"/>
        <dbReference type="EC" id="1.1.1.35"/>
    </reaction>
</comment>
<evidence type="ECO:0000256" key="2">
    <source>
        <dbReference type="ARBA" id="ARBA00005005"/>
    </source>
</evidence>
<evidence type="ECO:0000256" key="14">
    <source>
        <dbReference type="RuleBase" id="RU003707"/>
    </source>
</evidence>
<dbReference type="Pfam" id="PF02737">
    <property type="entry name" value="3HCDH_N"/>
    <property type="match status" value="1"/>
</dbReference>
<dbReference type="GO" id="GO:0003857">
    <property type="term" value="F:(3S)-3-hydroxyacyl-CoA dehydrogenase (NAD+) activity"/>
    <property type="evidence" value="ECO:0007669"/>
    <property type="project" value="UniProtKB-EC"/>
</dbReference>
<comment type="subcellular location">
    <subcellularLocation>
        <location evidence="1">Peroxisome</location>
    </subcellularLocation>
</comment>
<comment type="similarity">
    <text evidence="3">In the N-terminal section; belongs to the enoyl-CoA hydratase/isomerase family.</text>
</comment>
<dbReference type="InterPro" id="IPR008927">
    <property type="entry name" value="6-PGluconate_DH-like_C_sf"/>
</dbReference>
<comment type="similarity">
    <text evidence="14">Belongs to the enoyl-CoA hydratase/isomerase family.</text>
</comment>
<keyword evidence="5" id="KW-0442">Lipid degradation</keyword>
<keyword evidence="18" id="KW-1185">Reference proteome</keyword>
<dbReference type="Pfam" id="PF00378">
    <property type="entry name" value="ECH_1"/>
    <property type="match status" value="1"/>
</dbReference>
<evidence type="ECO:0008006" key="19">
    <source>
        <dbReference type="Google" id="ProtNLM"/>
    </source>
</evidence>
<evidence type="ECO:0000256" key="3">
    <source>
        <dbReference type="ARBA" id="ARBA00008750"/>
    </source>
</evidence>
<evidence type="ECO:0000256" key="7">
    <source>
        <dbReference type="ARBA" id="ARBA00023027"/>
    </source>
</evidence>
<dbReference type="InterPro" id="IPR001753">
    <property type="entry name" value="Enoyl-CoA_hydra/iso"/>
</dbReference>
<comment type="caution">
    <text evidence="17">The sequence shown here is derived from an EMBL/GenBank/DDBJ whole genome shotgun (WGS) entry which is preliminary data.</text>
</comment>
<dbReference type="PROSITE" id="PS00166">
    <property type="entry name" value="ENOYL_COA_HYDRATASE"/>
    <property type="match status" value="1"/>
</dbReference>
<evidence type="ECO:0000256" key="1">
    <source>
        <dbReference type="ARBA" id="ARBA00004275"/>
    </source>
</evidence>
<keyword evidence="12" id="KW-0511">Multifunctional enzyme</keyword>
<keyword evidence="11" id="KW-0456">Lyase</keyword>
<keyword evidence="4" id="KW-0276">Fatty acid metabolism</keyword>
<keyword evidence="10" id="KW-0413">Isomerase</keyword>
<dbReference type="GO" id="GO:0070403">
    <property type="term" value="F:NAD+ binding"/>
    <property type="evidence" value="ECO:0007669"/>
    <property type="project" value="InterPro"/>
</dbReference>
<name>A0A3M3EKA5_9PSED</name>
<feature type="domain" description="3-hydroxyacyl-CoA dehydrogenase C-terminal" evidence="15">
    <location>
        <begin position="481"/>
        <end position="574"/>
    </location>
</feature>
<protein>
    <recommendedName>
        <fullName evidence="19">3-hydroxyacyl-CoA dehydrogenase</fullName>
    </recommendedName>
</protein>
<dbReference type="CDD" id="cd06558">
    <property type="entry name" value="crotonase-like"/>
    <property type="match status" value="1"/>
</dbReference>
<dbReference type="Gene3D" id="3.90.226.10">
    <property type="entry name" value="2-enoyl-CoA Hydratase, Chain A, domain 1"/>
    <property type="match status" value="1"/>
</dbReference>
<dbReference type="PANTHER" id="PTHR23309">
    <property type="entry name" value="3-HYDROXYACYL-COA DEHYROGENASE"/>
    <property type="match status" value="1"/>
</dbReference>
<dbReference type="PANTHER" id="PTHR23309:SF51">
    <property type="entry name" value="3-HYDROXYACYL-COA DEHYDROGENASE-RELATED"/>
    <property type="match status" value="1"/>
</dbReference>
<evidence type="ECO:0000256" key="9">
    <source>
        <dbReference type="ARBA" id="ARBA00023140"/>
    </source>
</evidence>
<keyword evidence="9" id="KW-0576">Peroxisome</keyword>
<dbReference type="Gene3D" id="3.40.50.720">
    <property type="entry name" value="NAD(P)-binding Rossmann-like Domain"/>
    <property type="match status" value="1"/>
</dbReference>
<proteinExistence type="inferred from homology"/>
<dbReference type="InterPro" id="IPR018376">
    <property type="entry name" value="Enoyl-CoA_hyd/isom_CS"/>
</dbReference>
<dbReference type="GO" id="GO:0016853">
    <property type="term" value="F:isomerase activity"/>
    <property type="evidence" value="ECO:0007669"/>
    <property type="project" value="UniProtKB-KW"/>
</dbReference>
<dbReference type="InterPro" id="IPR029045">
    <property type="entry name" value="ClpP/crotonase-like_dom_sf"/>
</dbReference>
<dbReference type="GO" id="GO:0004300">
    <property type="term" value="F:enoyl-CoA hydratase activity"/>
    <property type="evidence" value="ECO:0007669"/>
    <property type="project" value="UniProtKB-ARBA"/>
</dbReference>
<dbReference type="Pfam" id="PF00725">
    <property type="entry name" value="3HCDH"/>
    <property type="match status" value="2"/>
</dbReference>
<evidence type="ECO:0000256" key="6">
    <source>
        <dbReference type="ARBA" id="ARBA00023002"/>
    </source>
</evidence>
<gene>
    <name evidence="17" type="ORF">ALQ77_02995</name>
</gene>
<evidence type="ECO:0000259" key="15">
    <source>
        <dbReference type="Pfam" id="PF00725"/>
    </source>
</evidence>
<evidence type="ECO:0000256" key="5">
    <source>
        <dbReference type="ARBA" id="ARBA00022963"/>
    </source>
</evidence>
<dbReference type="InterPro" id="IPR006176">
    <property type="entry name" value="3-OHacyl-CoA_DH_NAD-bd"/>
</dbReference>
<dbReference type="Gene3D" id="1.10.1040.50">
    <property type="match status" value="1"/>
</dbReference>
<dbReference type="EMBL" id="RBOJ01000072">
    <property type="protein sequence ID" value="RMM49964.1"/>
    <property type="molecule type" value="Genomic_DNA"/>
</dbReference>
<dbReference type="FunFam" id="3.40.50.720:FF:000009">
    <property type="entry name" value="Fatty oxidation complex, alpha subunit"/>
    <property type="match status" value="1"/>
</dbReference>
<sequence length="693" mass="75486">MRVTPMESLVSLKTDDGIAVIAINNPPVNALSQGVRQQLSACLAQASSDSGVQAIVITCQGKTFVAGADLKEFDLPLMEPHLPDVLSVIENNQKPVIAALHGSVLGGGLELAMACHLRIADEHTVLGLPEVSLGLIPGAGGTQRLVRLCGPLVAVDVVIAGQRLTATQAQAVGLVDHCVTSDPQGAAIEHARRFILTHSFLGRTRDRLIPVHSAAEFDAKVTTVMKKLAGQQAPQAALEAINAALTESFDAGMTLERTLFLERRQSAQAKALRYLFFAERDLAGRTRKLAATGQGHAIKKVAVIGSGTMGAGISICMANAGVAVILIDVQDAALQRGVKNIDDYYREALLKGRMDEHACQERRALISPSTSLNAVADADLVIEAVFEDMEVKREVFRQLDTLCKSDAILATNTSYLDVEAIADCTRRPQQVLGMHFFSPAPVMKLLEVVRTTQTDRSVLAAVLDLALRLGKVAVTVGVCDGFVGNRLLAAREREAMFLLEEGASPEAVDRAMRSFGFPIGPFELRDMAGVDVAWRNRQGRLSQLSAREQRCDWVDKLYAAGRLGQKTGLGFYRYAPGSRQALPDPWLVELLQHHRHQWRITPRSITDQEIEERCLFAMINEAAWLIDHDIVAHPADIDQVWIHGYGFPRYKGGLTYYADQIGLGSVASALKHYNREGKELAMFMARQKTFHGS</sequence>
<evidence type="ECO:0000256" key="8">
    <source>
        <dbReference type="ARBA" id="ARBA00023098"/>
    </source>
</evidence>
<evidence type="ECO:0000256" key="12">
    <source>
        <dbReference type="ARBA" id="ARBA00023268"/>
    </source>
</evidence>
<dbReference type="SUPFAM" id="SSF52096">
    <property type="entry name" value="ClpP/crotonase"/>
    <property type="match status" value="1"/>
</dbReference>
<feature type="domain" description="3-hydroxyacyl-CoA dehydrogenase NAD binding" evidence="16">
    <location>
        <begin position="300"/>
        <end position="477"/>
    </location>
</feature>
<keyword evidence="8" id="KW-0443">Lipid metabolism</keyword>
<accession>A0A3M3EKA5</accession>
<dbReference type="STRING" id="47879.AXG94_02750"/>
<dbReference type="InterPro" id="IPR006108">
    <property type="entry name" value="3HC_DH_C"/>
</dbReference>
<evidence type="ECO:0000256" key="13">
    <source>
        <dbReference type="ARBA" id="ARBA00049556"/>
    </source>
</evidence>
<feature type="domain" description="3-hydroxyacyl-CoA dehydrogenase C-terminal" evidence="15">
    <location>
        <begin position="612"/>
        <end position="679"/>
    </location>
</feature>
<reference evidence="17 18" key="1">
    <citation type="submission" date="2018-08" db="EMBL/GenBank/DDBJ databases">
        <title>Recombination of ecologically and evolutionarily significant loci maintains genetic cohesion in the Pseudomonas syringae species complex.</title>
        <authorList>
            <person name="Dillon M."/>
            <person name="Thakur S."/>
            <person name="Almeida R.N.D."/>
            <person name="Weir B.S."/>
            <person name="Guttman D.S."/>
        </authorList>
    </citation>
    <scope>NUCLEOTIDE SEQUENCE [LARGE SCALE GENOMIC DNA]</scope>
    <source>
        <strain evidence="17 18">NCPPB2445</strain>
    </source>
</reference>
<evidence type="ECO:0000256" key="11">
    <source>
        <dbReference type="ARBA" id="ARBA00023239"/>
    </source>
</evidence>
<dbReference type="AlphaFoldDB" id="A0A3M3EKA5"/>
<dbReference type="SUPFAM" id="SSF51735">
    <property type="entry name" value="NAD(P)-binding Rossmann-fold domains"/>
    <property type="match status" value="1"/>
</dbReference>
<keyword evidence="7" id="KW-0520">NAD</keyword>
<organism evidence="17 18">
    <name type="scientific">Pseudomonas corrugata</name>
    <dbReference type="NCBI Taxonomy" id="47879"/>
    <lineage>
        <taxon>Bacteria</taxon>
        <taxon>Pseudomonadati</taxon>
        <taxon>Pseudomonadota</taxon>
        <taxon>Gammaproteobacteria</taxon>
        <taxon>Pseudomonadales</taxon>
        <taxon>Pseudomonadaceae</taxon>
        <taxon>Pseudomonas</taxon>
    </lineage>
</organism>
<keyword evidence="6" id="KW-0560">Oxidoreductase</keyword>
<evidence type="ECO:0000259" key="16">
    <source>
        <dbReference type="Pfam" id="PF02737"/>
    </source>
</evidence>
<evidence type="ECO:0000256" key="10">
    <source>
        <dbReference type="ARBA" id="ARBA00023235"/>
    </source>
</evidence>
<dbReference type="UniPathway" id="UPA00659"/>
<dbReference type="FunFam" id="1.10.1040.50:FF:000006">
    <property type="entry name" value="Peroxisomal bifunctional enzyme"/>
    <property type="match status" value="1"/>
</dbReference>
<evidence type="ECO:0000313" key="18">
    <source>
        <dbReference type="Proteomes" id="UP000270661"/>
    </source>
</evidence>
<dbReference type="Proteomes" id="UP000270661">
    <property type="component" value="Unassembled WGS sequence"/>
</dbReference>
<dbReference type="InterPro" id="IPR036291">
    <property type="entry name" value="NAD(P)-bd_dom_sf"/>
</dbReference>
<dbReference type="SUPFAM" id="SSF48179">
    <property type="entry name" value="6-phosphogluconate dehydrogenase C-terminal domain-like"/>
    <property type="match status" value="2"/>
</dbReference>
<dbReference type="GO" id="GO:0006635">
    <property type="term" value="P:fatty acid beta-oxidation"/>
    <property type="evidence" value="ECO:0007669"/>
    <property type="project" value="UniProtKB-UniPathway"/>
</dbReference>
<evidence type="ECO:0000313" key="17">
    <source>
        <dbReference type="EMBL" id="RMM49964.1"/>
    </source>
</evidence>
<comment type="pathway">
    <text evidence="2">Lipid metabolism; fatty acid beta-oxidation.</text>
</comment>